<dbReference type="EMBL" id="UINC01060540">
    <property type="protein sequence ID" value="SVB85148.1"/>
    <property type="molecule type" value="Genomic_DNA"/>
</dbReference>
<dbReference type="InterPro" id="IPR036663">
    <property type="entry name" value="Fumarylacetoacetase_C_sf"/>
</dbReference>
<dbReference type="GO" id="GO:0003824">
    <property type="term" value="F:catalytic activity"/>
    <property type="evidence" value="ECO:0007669"/>
    <property type="project" value="InterPro"/>
</dbReference>
<reference evidence="4" key="1">
    <citation type="submission" date="2018-05" db="EMBL/GenBank/DDBJ databases">
        <authorList>
            <person name="Lanie J.A."/>
            <person name="Ng W.-L."/>
            <person name="Kazmierczak K.M."/>
            <person name="Andrzejewski T.M."/>
            <person name="Davidsen T.M."/>
            <person name="Wayne K.J."/>
            <person name="Tettelin H."/>
            <person name="Glass J.I."/>
            <person name="Rusch D."/>
            <person name="Podicherti R."/>
            <person name="Tsui H.-C.T."/>
            <person name="Winkler M.E."/>
        </authorList>
    </citation>
    <scope>NUCLEOTIDE SEQUENCE</scope>
</reference>
<proteinExistence type="inferred from homology"/>
<organism evidence="4">
    <name type="scientific">marine metagenome</name>
    <dbReference type="NCBI Taxonomy" id="408172"/>
    <lineage>
        <taxon>unclassified sequences</taxon>
        <taxon>metagenomes</taxon>
        <taxon>ecological metagenomes</taxon>
    </lineage>
</organism>
<feature type="domain" description="Fumarylacetoacetase-like C-terminal" evidence="3">
    <location>
        <begin position="1"/>
        <end position="98"/>
    </location>
</feature>
<dbReference type="Gene3D" id="3.90.850.10">
    <property type="entry name" value="Fumarylacetoacetase-like, C-terminal domain"/>
    <property type="match status" value="1"/>
</dbReference>
<dbReference type="PANTHER" id="PTHR42796">
    <property type="entry name" value="FUMARYLACETOACETATE HYDROLASE DOMAIN-CONTAINING PROTEIN 2A-RELATED"/>
    <property type="match status" value="1"/>
</dbReference>
<dbReference type="Pfam" id="PF01557">
    <property type="entry name" value="FAA_hydrolase"/>
    <property type="match status" value="1"/>
</dbReference>
<keyword evidence="2" id="KW-0479">Metal-binding</keyword>
<dbReference type="SUPFAM" id="SSF56529">
    <property type="entry name" value="FAH"/>
    <property type="match status" value="1"/>
</dbReference>
<protein>
    <recommendedName>
        <fullName evidence="3">Fumarylacetoacetase-like C-terminal domain-containing protein</fullName>
    </recommendedName>
</protein>
<dbReference type="PANTHER" id="PTHR42796:SF4">
    <property type="entry name" value="FUMARYLACETOACETATE HYDROLASE DOMAIN-CONTAINING PROTEIN 2A"/>
    <property type="match status" value="1"/>
</dbReference>
<evidence type="ECO:0000256" key="2">
    <source>
        <dbReference type="ARBA" id="ARBA00022723"/>
    </source>
</evidence>
<dbReference type="AlphaFoldDB" id="A0A382HCV7"/>
<dbReference type="GO" id="GO:0044281">
    <property type="term" value="P:small molecule metabolic process"/>
    <property type="evidence" value="ECO:0007669"/>
    <property type="project" value="UniProtKB-ARBA"/>
</dbReference>
<comment type="similarity">
    <text evidence="1">Belongs to the FAH family.</text>
</comment>
<feature type="non-terminal residue" evidence="4">
    <location>
        <position position="1"/>
    </location>
</feature>
<dbReference type="GO" id="GO:0046872">
    <property type="term" value="F:metal ion binding"/>
    <property type="evidence" value="ECO:0007669"/>
    <property type="project" value="UniProtKB-KW"/>
</dbReference>
<evidence type="ECO:0000256" key="1">
    <source>
        <dbReference type="ARBA" id="ARBA00010211"/>
    </source>
</evidence>
<name>A0A382HCV7_9ZZZZ</name>
<dbReference type="InterPro" id="IPR051121">
    <property type="entry name" value="FAH"/>
</dbReference>
<evidence type="ECO:0000259" key="3">
    <source>
        <dbReference type="Pfam" id="PF01557"/>
    </source>
</evidence>
<evidence type="ECO:0000313" key="4">
    <source>
        <dbReference type="EMBL" id="SVB85148.1"/>
    </source>
</evidence>
<dbReference type="InterPro" id="IPR011234">
    <property type="entry name" value="Fumarylacetoacetase-like_C"/>
</dbReference>
<accession>A0A382HCV7</accession>
<gene>
    <name evidence="4" type="ORF">METZ01_LOCUS238002</name>
</gene>
<sequence>PIGPYLVTADEVPDPQDLSIRGWLNGEIRQNSNTSDMIFTVAEIISYISQYMTLDPGDVVITGTPPGVIMGREDKAWMKEGDSYAVEIGNLGKLSNTMRSGK</sequence>